<keyword evidence="2 3" id="KW-0040">ANK repeat</keyword>
<sequence length="742" mass="83829">MPRLFNETKESKRYISRSLDSPEIRGPPKCNTPSQNHRHNKLARLKRLYHNKLARLKYLHRHNCKTNLNRSNSMEQGSSNTAEQAAVVPCLGFDVFDTVLTRYMDDPQDILNFCLANKEYYGHYIGTLYRHNVRYGGSSALEWAAERRVLSVVSSILDVPRVQVFAHKDLWGKVLSIAQKQNNMRLAELLFERQHVQDFIQIAAAIKAGGLVNRSQEIITTLDDEEFMELDEESLLEPMFEAAKKDQRRLVELYLSCVSVDLQNADGLTALHCAAGKGRYDLAKFLLEEHGANTEIRRNPGGFRPIEVAARDGQLRLVELLLSKGAEPRWGDGGAFTWPLTLAAIHNHEGIVRLLLQDPRIDPRARDGNGESCLELAAYFGNKGVVNILLEDGRADPNERNGRDETPLGLAAQRCRQEIVRLFLDDDRVDPNGQHINSMTPLLVASSSMGIQSVHVIKMLLEDSRVDVHAQDDDGCTACVLAAKHGILRNVKALLQNPHIDPNQGDNNNKTPAMYAAAGYIEQTEATPVYLKRNKHLVLKALILDERVDLNTADDNGQTAMHWALRRFRRENVQLLADSGRVNLNQDCGPGRRTPTEACILKHNSCTQLLLDSGCLDLSETNSQGETPLMFAVRNAGSDNWDIERSVWLMLEKQRCGRLDLRYDNGLTLLEQAVQAGSQRIVCMLLFTGKGTVTPRAKELCSDAVIREMLDHHRSRPSRWWKYQTECKLLGIWKWVVFMNLR</sequence>
<dbReference type="Pfam" id="PF12796">
    <property type="entry name" value="Ank_2"/>
    <property type="match status" value="4"/>
</dbReference>
<gene>
    <name evidence="5" type="ORF">CFAM422_007667</name>
</gene>
<reference evidence="5 6" key="1">
    <citation type="submission" date="2018-06" db="EMBL/GenBank/DDBJ databases">
        <title>Genome analysis of cellulolytic fungus Trichoderma lentiforme CFAM-422.</title>
        <authorList>
            <person name="Steindorff A.S."/>
            <person name="Formighieri E.F."/>
            <person name="Midorikawa G.E.O."/>
            <person name="Tamietti M.S."/>
            <person name="Ramos E.Z."/>
            <person name="Silva A.S."/>
            <person name="Bon E.P.S."/>
            <person name="Mendes T.D."/>
            <person name="Damaso M.C.T."/>
            <person name="Favaro L.C.L."/>
        </authorList>
    </citation>
    <scope>NUCLEOTIDE SEQUENCE [LARGE SCALE GENOMIC DNA]</scope>
    <source>
        <strain evidence="5 6">CFAM-422</strain>
    </source>
</reference>
<evidence type="ECO:0000313" key="5">
    <source>
        <dbReference type="EMBL" id="KAF3068778.1"/>
    </source>
</evidence>
<feature type="repeat" description="ANK" evidence="3">
    <location>
        <begin position="301"/>
        <end position="333"/>
    </location>
</feature>
<evidence type="ECO:0000256" key="1">
    <source>
        <dbReference type="ARBA" id="ARBA00022737"/>
    </source>
</evidence>
<keyword evidence="1" id="KW-0677">Repeat</keyword>
<feature type="repeat" description="ANK" evidence="3">
    <location>
        <begin position="266"/>
        <end position="299"/>
    </location>
</feature>
<dbReference type="SMART" id="SM00248">
    <property type="entry name" value="ANK"/>
    <property type="match status" value="11"/>
</dbReference>
<evidence type="ECO:0000256" key="2">
    <source>
        <dbReference type="ARBA" id="ARBA00023043"/>
    </source>
</evidence>
<dbReference type="AlphaFoldDB" id="A0A9P5CAP9"/>
<accession>A0A9P5CAP9</accession>
<dbReference type="Proteomes" id="UP000801864">
    <property type="component" value="Unassembled WGS sequence"/>
</dbReference>
<dbReference type="PROSITE" id="PS50088">
    <property type="entry name" value="ANK_REPEAT"/>
    <property type="match status" value="2"/>
</dbReference>
<protein>
    <submittedName>
        <fullName evidence="5">Ankyrin-3</fullName>
    </submittedName>
</protein>
<organism evidence="5 6">
    <name type="scientific">Trichoderma lentiforme</name>
    <dbReference type="NCBI Taxonomy" id="1567552"/>
    <lineage>
        <taxon>Eukaryota</taxon>
        <taxon>Fungi</taxon>
        <taxon>Dikarya</taxon>
        <taxon>Ascomycota</taxon>
        <taxon>Pezizomycotina</taxon>
        <taxon>Sordariomycetes</taxon>
        <taxon>Hypocreomycetidae</taxon>
        <taxon>Hypocreales</taxon>
        <taxon>Hypocreaceae</taxon>
        <taxon>Trichoderma</taxon>
    </lineage>
</organism>
<name>A0A9P5CAP9_9HYPO</name>
<evidence type="ECO:0000256" key="3">
    <source>
        <dbReference type="PROSITE-ProRule" id="PRU00023"/>
    </source>
</evidence>
<keyword evidence="6" id="KW-1185">Reference proteome</keyword>
<evidence type="ECO:0000313" key="6">
    <source>
        <dbReference type="Proteomes" id="UP000801864"/>
    </source>
</evidence>
<dbReference type="SUPFAM" id="SSF48403">
    <property type="entry name" value="Ankyrin repeat"/>
    <property type="match status" value="3"/>
</dbReference>
<dbReference type="PANTHER" id="PTHR24198:SF165">
    <property type="entry name" value="ANKYRIN REPEAT-CONTAINING PROTEIN-RELATED"/>
    <property type="match status" value="1"/>
</dbReference>
<dbReference type="InterPro" id="IPR036770">
    <property type="entry name" value="Ankyrin_rpt-contain_sf"/>
</dbReference>
<dbReference type="PANTHER" id="PTHR24198">
    <property type="entry name" value="ANKYRIN REPEAT AND PROTEIN KINASE DOMAIN-CONTAINING PROTEIN"/>
    <property type="match status" value="1"/>
</dbReference>
<dbReference type="Gene3D" id="1.25.40.20">
    <property type="entry name" value="Ankyrin repeat-containing domain"/>
    <property type="match status" value="4"/>
</dbReference>
<evidence type="ECO:0000256" key="4">
    <source>
        <dbReference type="SAM" id="MobiDB-lite"/>
    </source>
</evidence>
<comment type="caution">
    <text evidence="5">The sequence shown here is derived from an EMBL/GenBank/DDBJ whole genome shotgun (WGS) entry which is preliminary data.</text>
</comment>
<feature type="region of interest" description="Disordered" evidence="4">
    <location>
        <begin position="1"/>
        <end position="38"/>
    </location>
</feature>
<feature type="compositionally biased region" description="Basic and acidic residues" evidence="4">
    <location>
        <begin position="1"/>
        <end position="13"/>
    </location>
</feature>
<dbReference type="InterPro" id="IPR002110">
    <property type="entry name" value="Ankyrin_rpt"/>
</dbReference>
<proteinExistence type="predicted"/>
<dbReference type="EMBL" id="QLNT01000013">
    <property type="protein sequence ID" value="KAF3068778.1"/>
    <property type="molecule type" value="Genomic_DNA"/>
</dbReference>
<dbReference type="PROSITE" id="PS50297">
    <property type="entry name" value="ANK_REP_REGION"/>
    <property type="match status" value="2"/>
</dbReference>